<keyword evidence="1" id="KW-0812">Transmembrane</keyword>
<dbReference type="Proteomes" id="UP001597601">
    <property type="component" value="Unassembled WGS sequence"/>
</dbReference>
<evidence type="ECO:0000313" key="2">
    <source>
        <dbReference type="EMBL" id="MFD2866468.1"/>
    </source>
</evidence>
<comment type="caution">
    <text evidence="2">The sequence shown here is derived from an EMBL/GenBank/DDBJ whole genome shotgun (WGS) entry which is preliminary data.</text>
</comment>
<organism evidence="2 3">
    <name type="scientific">Mucilaginibacter antarcticus</name>
    <dbReference type="NCBI Taxonomy" id="1855725"/>
    <lineage>
        <taxon>Bacteria</taxon>
        <taxon>Pseudomonadati</taxon>
        <taxon>Bacteroidota</taxon>
        <taxon>Sphingobacteriia</taxon>
        <taxon>Sphingobacteriales</taxon>
        <taxon>Sphingobacteriaceae</taxon>
        <taxon>Mucilaginibacter</taxon>
    </lineage>
</organism>
<gene>
    <name evidence="2" type="ORF">ACFSYC_17360</name>
</gene>
<keyword evidence="3" id="KW-1185">Reference proteome</keyword>
<accession>A0ABW5XSZ3</accession>
<feature type="transmembrane region" description="Helical" evidence="1">
    <location>
        <begin position="42"/>
        <end position="65"/>
    </location>
</feature>
<protein>
    <submittedName>
        <fullName evidence="2">Uncharacterized protein</fullName>
    </submittedName>
</protein>
<keyword evidence="1" id="KW-0472">Membrane</keyword>
<proteinExistence type="predicted"/>
<dbReference type="EMBL" id="JBHUON010000027">
    <property type="protein sequence ID" value="MFD2866468.1"/>
    <property type="molecule type" value="Genomic_DNA"/>
</dbReference>
<feature type="transmembrane region" description="Helical" evidence="1">
    <location>
        <begin position="86"/>
        <end position="106"/>
    </location>
</feature>
<evidence type="ECO:0000313" key="3">
    <source>
        <dbReference type="Proteomes" id="UP001597601"/>
    </source>
</evidence>
<evidence type="ECO:0000256" key="1">
    <source>
        <dbReference type="SAM" id="Phobius"/>
    </source>
</evidence>
<feature type="transmembrane region" description="Helical" evidence="1">
    <location>
        <begin position="112"/>
        <end position="130"/>
    </location>
</feature>
<reference evidence="3" key="1">
    <citation type="journal article" date="2019" name="Int. J. Syst. Evol. Microbiol.">
        <title>The Global Catalogue of Microorganisms (GCM) 10K type strain sequencing project: providing services to taxonomists for standard genome sequencing and annotation.</title>
        <authorList>
            <consortium name="The Broad Institute Genomics Platform"/>
            <consortium name="The Broad Institute Genome Sequencing Center for Infectious Disease"/>
            <person name="Wu L."/>
            <person name="Ma J."/>
        </authorList>
    </citation>
    <scope>NUCLEOTIDE SEQUENCE [LARGE SCALE GENOMIC DNA]</scope>
    <source>
        <strain evidence="3">KCTC 52232</strain>
    </source>
</reference>
<sequence>MFLLAALGAGAIFGGAVLIISPSGKLFGMPLYLLKNSPFLDFLLPGLILFLLLGLAPGLLVIALLRKTESAFAEKFNMFSDMRWQWGYTIYMASILIVWIQAEMFFMQAVHWSHALYMVWAMAIIYMALLPQIRNLYRLKHS</sequence>
<name>A0ABW5XSZ3_9SPHI</name>
<keyword evidence="1" id="KW-1133">Transmembrane helix</keyword>